<evidence type="ECO:0000313" key="6">
    <source>
        <dbReference type="Proteomes" id="UP001501585"/>
    </source>
</evidence>
<dbReference type="Proteomes" id="UP001501585">
    <property type="component" value="Unassembled WGS sequence"/>
</dbReference>
<keyword evidence="3" id="KW-0175">Coiled coil</keyword>
<dbReference type="Gene3D" id="3.40.50.300">
    <property type="entry name" value="P-loop containing nucleotide triphosphate hydrolases"/>
    <property type="match status" value="1"/>
</dbReference>
<evidence type="ECO:0000256" key="1">
    <source>
        <dbReference type="ARBA" id="ARBA00022741"/>
    </source>
</evidence>
<sequence length="1054" mass="114636">MTALVGRERESALLEDALVRTLSSHGGLVFVTGDTGIGKTALVADAMARAGRRGALVATGTCWDREGTPGYWPWIQVLRGLRRSMSAQEWDEVRAMVGNGLASLLGETGQSDHEGAGGGDAFAIQDAVTTFLVTVSRRTPVVVVLDDLHWADPSSIGLLEFVTRHAWFEQLLIIGIYRDIEVEGEGHRLGALLPPLLTNSTSITLVGLDYEETRVLLTRATGRQPSRELAGAVHRRTGGNPFFVEQTAHLWQSGGSVASVDRGVRGVVEHRLNLLPEGVVELLTAASVLGLEFERDVLAEMMGRADREVDASLAEAVKARLAVHKDDPGRIAFVHDLVRGTLYANMAEAEARHWHAAAARAFRTLPAKMSRSAPGEVARHAYLGVPIFDPQDAAVLLRSAAQDAWDRMATGEASVHLSRALSLLPRETDPREWAEVALHLGSTQHHVGDEDASLRTFQEVAEVARGSGHTELLMRAALRMRGAVWLAHAPEVRRLTADLVNEAYTAFLGDSGTAATDSEREQELTAVIVELARGRGDDQTLIEGLMARHDAIWSLRTAAERQAIAEELGEAAARVSDRSVALLASLWRAMALLEQGDPAGRIEQRSVTEGATGSEPSASSWTAVWSQVAFGILAGKFDEARACLEAAEENERINREGAEPQGDLELLRFHQRWTLEVAQGNFDAADDLVRNGGADEHPYSDLLLGVTAAERGDTDIAQRYLTKVLTPDESSSRWIEPMRLRLRAQVAAGSGNREARARVREDLAPLQGHWLTMYGASLDGPVAFWSALLDAADGAWDAAVDGFVAAVRAADRLEARTWSIRARTHLAKALAARGAPGDRERARELSAGAEQEAVWLGVTHLLLSDPDAQHSVPQNAFTFDGQVWTLTFGGVTAHLPDAKGLRDLHVLLGRPGRAVSAIDLLSPSGGAVVRNSRRLGADPVLDERAKSAYRTRLSQLDEQIEEALARGEDERAAELDNERNVLIEEIRRAAGLHGRTRRLGDSAERARKAVTERIRNALRRMDDQHPVLAEHLRQCVATGSSCQYDPPEPTHWHL</sequence>
<evidence type="ECO:0000256" key="2">
    <source>
        <dbReference type="ARBA" id="ARBA00022840"/>
    </source>
</evidence>
<comment type="caution">
    <text evidence="5">The sequence shown here is derived from an EMBL/GenBank/DDBJ whole genome shotgun (WGS) entry which is preliminary data.</text>
</comment>
<dbReference type="PANTHER" id="PTHR16305:SF35">
    <property type="entry name" value="TRANSCRIPTIONAL ACTIVATOR DOMAIN"/>
    <property type="match status" value="1"/>
</dbReference>
<feature type="coiled-coil region" evidence="3">
    <location>
        <begin position="946"/>
        <end position="973"/>
    </location>
</feature>
<feature type="domain" description="Orc1-like AAA ATPase" evidence="4">
    <location>
        <begin position="4"/>
        <end position="174"/>
    </location>
</feature>
<name>A0ABN2TNA1_9ACTN</name>
<dbReference type="Pfam" id="PF13191">
    <property type="entry name" value="AAA_16"/>
    <property type="match status" value="1"/>
</dbReference>
<keyword evidence="1" id="KW-0547">Nucleotide-binding</keyword>
<dbReference type="InterPro" id="IPR027417">
    <property type="entry name" value="P-loop_NTPase"/>
</dbReference>
<keyword evidence="6" id="KW-1185">Reference proteome</keyword>
<evidence type="ECO:0000256" key="3">
    <source>
        <dbReference type="SAM" id="Coils"/>
    </source>
</evidence>
<gene>
    <name evidence="5" type="ORF">GCM10009799_48820</name>
</gene>
<dbReference type="RefSeq" id="WP_344165429.1">
    <property type="nucleotide sequence ID" value="NZ_BAAAPC010000028.1"/>
</dbReference>
<evidence type="ECO:0000313" key="5">
    <source>
        <dbReference type="EMBL" id="GAA2014797.1"/>
    </source>
</evidence>
<dbReference type="InterPro" id="IPR041664">
    <property type="entry name" value="AAA_16"/>
</dbReference>
<reference evidence="5 6" key="1">
    <citation type="journal article" date="2019" name="Int. J. Syst. Evol. Microbiol.">
        <title>The Global Catalogue of Microorganisms (GCM) 10K type strain sequencing project: providing services to taxonomists for standard genome sequencing and annotation.</title>
        <authorList>
            <consortium name="The Broad Institute Genomics Platform"/>
            <consortium name="The Broad Institute Genome Sequencing Center for Infectious Disease"/>
            <person name="Wu L."/>
            <person name="Ma J."/>
        </authorList>
    </citation>
    <scope>NUCLEOTIDE SEQUENCE [LARGE SCALE GENOMIC DNA]</scope>
    <source>
        <strain evidence="5 6">JCM 15313</strain>
    </source>
</reference>
<protein>
    <recommendedName>
        <fullName evidence="4">Orc1-like AAA ATPase domain-containing protein</fullName>
    </recommendedName>
</protein>
<dbReference type="SUPFAM" id="SSF52540">
    <property type="entry name" value="P-loop containing nucleoside triphosphate hydrolases"/>
    <property type="match status" value="1"/>
</dbReference>
<accession>A0ABN2TNA1</accession>
<dbReference type="EMBL" id="BAAAPC010000028">
    <property type="protein sequence ID" value="GAA2014797.1"/>
    <property type="molecule type" value="Genomic_DNA"/>
</dbReference>
<evidence type="ECO:0000259" key="4">
    <source>
        <dbReference type="Pfam" id="PF13191"/>
    </source>
</evidence>
<organism evidence="5 6">
    <name type="scientific">Nocardiopsis rhodophaea</name>
    <dbReference type="NCBI Taxonomy" id="280238"/>
    <lineage>
        <taxon>Bacteria</taxon>
        <taxon>Bacillati</taxon>
        <taxon>Actinomycetota</taxon>
        <taxon>Actinomycetes</taxon>
        <taxon>Streptosporangiales</taxon>
        <taxon>Nocardiopsidaceae</taxon>
        <taxon>Nocardiopsis</taxon>
    </lineage>
</organism>
<keyword evidence="2" id="KW-0067">ATP-binding</keyword>
<dbReference type="PANTHER" id="PTHR16305">
    <property type="entry name" value="TESTICULAR SOLUBLE ADENYLYL CYCLASE"/>
    <property type="match status" value="1"/>
</dbReference>
<proteinExistence type="predicted"/>